<accession>A0A8S0SYJ9</accession>
<comment type="caution">
    <text evidence="1">The sequence shown here is derived from an EMBL/GenBank/DDBJ whole genome shotgun (WGS) entry which is preliminary data.</text>
</comment>
<keyword evidence="2" id="KW-1185">Reference proteome</keyword>
<sequence length="107" mass="11693">MSPALQPRFMASSTSAAPSRMSSLEIFWWWYGGGCAADFREGSAHVARTAATIYGLIYFSSSILHVEFRNFLVVMEMEMVMVILGTGGDRGTNRDVGEIVVAFDSTA</sequence>
<dbReference type="EMBL" id="CACTIH010005588">
    <property type="protein sequence ID" value="CAA2998308.1"/>
    <property type="molecule type" value="Genomic_DNA"/>
</dbReference>
<dbReference type="Proteomes" id="UP000594638">
    <property type="component" value="Unassembled WGS sequence"/>
</dbReference>
<dbReference type="Gramene" id="OE9A044498T1">
    <property type="protein sequence ID" value="OE9A044498C1"/>
    <property type="gene ID" value="OE9A044498"/>
</dbReference>
<proteinExistence type="predicted"/>
<evidence type="ECO:0000313" key="2">
    <source>
        <dbReference type="Proteomes" id="UP000594638"/>
    </source>
</evidence>
<protein>
    <submittedName>
        <fullName evidence="1">Uncharacterized protein</fullName>
    </submittedName>
</protein>
<organism evidence="1 2">
    <name type="scientific">Olea europaea subsp. europaea</name>
    <dbReference type="NCBI Taxonomy" id="158383"/>
    <lineage>
        <taxon>Eukaryota</taxon>
        <taxon>Viridiplantae</taxon>
        <taxon>Streptophyta</taxon>
        <taxon>Embryophyta</taxon>
        <taxon>Tracheophyta</taxon>
        <taxon>Spermatophyta</taxon>
        <taxon>Magnoliopsida</taxon>
        <taxon>eudicotyledons</taxon>
        <taxon>Gunneridae</taxon>
        <taxon>Pentapetalae</taxon>
        <taxon>asterids</taxon>
        <taxon>lamiids</taxon>
        <taxon>Lamiales</taxon>
        <taxon>Oleaceae</taxon>
        <taxon>Oleeae</taxon>
        <taxon>Olea</taxon>
    </lineage>
</organism>
<gene>
    <name evidence="1" type="ORF">OLEA9_A044498</name>
</gene>
<dbReference type="AlphaFoldDB" id="A0A8S0SYJ9"/>
<evidence type="ECO:0000313" key="1">
    <source>
        <dbReference type="EMBL" id="CAA2998308.1"/>
    </source>
</evidence>
<reference evidence="1 2" key="1">
    <citation type="submission" date="2019-12" db="EMBL/GenBank/DDBJ databases">
        <authorList>
            <person name="Alioto T."/>
            <person name="Alioto T."/>
            <person name="Gomez Garrido J."/>
        </authorList>
    </citation>
    <scope>NUCLEOTIDE SEQUENCE [LARGE SCALE GENOMIC DNA]</scope>
</reference>
<name>A0A8S0SYJ9_OLEEU</name>